<dbReference type="STRING" id="671143.DAMO_1178"/>
<dbReference type="NCBIfam" id="NF033547">
    <property type="entry name" value="transpos_IS1595"/>
    <property type="match status" value="1"/>
</dbReference>
<protein>
    <submittedName>
        <fullName evidence="2">Transposase</fullName>
    </submittedName>
</protein>
<name>D5MEQ9_METO1</name>
<dbReference type="PATRIC" id="fig|671143.5.peg.1033"/>
<dbReference type="HOGENOM" id="CLU_044348_1_2_0"/>
<accession>D5MEQ9</accession>
<dbReference type="PANTHER" id="PTHR47163:SF2">
    <property type="entry name" value="SI:DKEY-17M8.2"/>
    <property type="match status" value="1"/>
</dbReference>
<dbReference type="InterPro" id="IPR024445">
    <property type="entry name" value="Tnp_ISXO2-like"/>
</dbReference>
<dbReference type="eggNOG" id="COG3677">
    <property type="taxonomic scope" value="Bacteria"/>
</dbReference>
<sequence>MRYMPPTFTDLKDMAAIDVARLTEDEARMLLERVRWPNGPTCPHCESRKATRITAKSLKVRDGLLQCNGCRQQFTVTVGTVMERSHITLRQWVQAFHMMCASKKGVSALQLQRTLGLKSYKSAWHLAHRIRFAMREMPMRKLLKGIVEVDETFVGGKTRLGKRGKASERKVPVVALVERGGGGRLHARQVERVTAKTVKTAIRERVRHDAELMTDESSVYYGIGHSFTGGHQTVTHSKGEYARGDVHVNTAESFFALFKRGVHGTFHHLSKTHLHRYCDEFGFRWDHRTVTDGERTVEAIRGSIGKRLVFH</sequence>
<dbReference type="KEGG" id="mox:DAMO_1178"/>
<dbReference type="PANTHER" id="PTHR47163">
    <property type="entry name" value="DDE_TNP_IS1595 DOMAIN-CONTAINING PROTEIN"/>
    <property type="match status" value="1"/>
</dbReference>
<dbReference type="Pfam" id="PF12762">
    <property type="entry name" value="DDE_Tnp_IS1595"/>
    <property type="match status" value="1"/>
</dbReference>
<dbReference type="EMBL" id="FP565575">
    <property type="protein sequence ID" value="CBE68238.1"/>
    <property type="molecule type" value="Genomic_DNA"/>
</dbReference>
<evidence type="ECO:0000313" key="2">
    <source>
        <dbReference type="EMBL" id="CBE68238.1"/>
    </source>
</evidence>
<dbReference type="InterPro" id="IPR024442">
    <property type="entry name" value="Transposase_Zn_ribbon"/>
</dbReference>
<gene>
    <name evidence="2" type="ORF">DAMO_1178</name>
</gene>
<evidence type="ECO:0000259" key="1">
    <source>
        <dbReference type="SMART" id="SM01126"/>
    </source>
</evidence>
<proteinExistence type="predicted"/>
<dbReference type="AlphaFoldDB" id="D5MEQ9"/>
<dbReference type="SMART" id="SM01126">
    <property type="entry name" value="DDE_Tnp_IS1595"/>
    <property type="match status" value="1"/>
</dbReference>
<dbReference type="Proteomes" id="UP000006898">
    <property type="component" value="Chromosome"/>
</dbReference>
<feature type="domain" description="ISXO2-like transposase" evidence="1">
    <location>
        <begin position="142"/>
        <end position="286"/>
    </location>
</feature>
<organism evidence="2 3">
    <name type="scientific">Methylomirabilis oxygeniifera</name>
    <dbReference type="NCBI Taxonomy" id="671143"/>
    <lineage>
        <taxon>Bacteria</taxon>
        <taxon>Candidatus Methylomirabilota</taxon>
        <taxon>Candidatus Methylomirabilia</taxon>
        <taxon>Candidatus Methylomirabilales</taxon>
        <taxon>Candidatus Methylomirabilaceae</taxon>
        <taxon>Candidatus Methylomirabilis</taxon>
    </lineage>
</organism>
<dbReference type="InterPro" id="IPR053164">
    <property type="entry name" value="IS1016-like_transposase"/>
</dbReference>
<reference evidence="2 3" key="1">
    <citation type="journal article" date="2010" name="Nature">
        <title>Nitrite-driven anaerobic methane oxidation by oxygenic bacteria.</title>
        <authorList>
            <person name="Ettwig K.F."/>
            <person name="Butler M.K."/>
            <person name="Le Paslier D."/>
            <person name="Pelletier E."/>
            <person name="Mangenot S."/>
            <person name="Kuypers M.M.M."/>
            <person name="Schreiber F."/>
            <person name="Dutilh B.E."/>
            <person name="Zedelius J."/>
            <person name="de Beer D."/>
            <person name="Gloerich J."/>
            <person name="Wessels H.J.C.T."/>
            <person name="van Allen T."/>
            <person name="Luesken F."/>
            <person name="Wu M."/>
            <person name="van de Pas-Schoonen K.T."/>
            <person name="Op den Camp H.J.M."/>
            <person name="Janssen-Megens E.M."/>
            <person name="Francoijs K-J."/>
            <person name="Stunnenberg H."/>
            <person name="Weissenbach J."/>
            <person name="Jetten M.S.M."/>
            <person name="Strous M."/>
        </authorList>
    </citation>
    <scope>NUCLEOTIDE SEQUENCE [LARGE SCALE GENOMIC DNA]</scope>
</reference>
<evidence type="ECO:0000313" key="3">
    <source>
        <dbReference type="Proteomes" id="UP000006898"/>
    </source>
</evidence>
<dbReference type="Pfam" id="PF12760">
    <property type="entry name" value="Zn_ribbon_IS1595"/>
    <property type="match status" value="1"/>
</dbReference>